<evidence type="ECO:0000256" key="1">
    <source>
        <dbReference type="ARBA" id="ARBA00006788"/>
    </source>
</evidence>
<comment type="similarity">
    <text evidence="1">Belongs to the zygin family.</text>
</comment>
<evidence type="ECO:0000313" key="5">
    <source>
        <dbReference type="Proteomes" id="UP000193380"/>
    </source>
</evidence>
<proteinExistence type="inferred from homology"/>
<dbReference type="GO" id="GO:0005737">
    <property type="term" value="C:cytoplasm"/>
    <property type="evidence" value="ECO:0007669"/>
    <property type="project" value="TreeGrafter"/>
</dbReference>
<keyword evidence="2" id="KW-0597">Phosphoprotein</keyword>
<dbReference type="STRING" id="8022.A0A060XUJ1"/>
<protein>
    <recommendedName>
        <fullName evidence="6">Fasciculation and elongation protein zeta-2</fullName>
    </recommendedName>
</protein>
<evidence type="ECO:0000313" key="4">
    <source>
        <dbReference type="EMBL" id="CDQ82962.1"/>
    </source>
</evidence>
<dbReference type="InterPro" id="IPR011680">
    <property type="entry name" value="FEZ"/>
</dbReference>
<dbReference type="PaxDb" id="8022-A0A060XUJ1"/>
<sequence length="66" mass="7603">MFCLLRVMSLYKRLYLTTVIPYEKKGGPPSVEDLQILTQILQAMRDDSDKVPSLLTDYILKVLCPK</sequence>
<name>A0A060XUJ1_ONCMY</name>
<dbReference type="AlphaFoldDB" id="A0A060XUJ1"/>
<dbReference type="GO" id="GO:0030424">
    <property type="term" value="C:axon"/>
    <property type="evidence" value="ECO:0007669"/>
    <property type="project" value="TreeGrafter"/>
</dbReference>
<evidence type="ECO:0008006" key="6">
    <source>
        <dbReference type="Google" id="ProtNLM"/>
    </source>
</evidence>
<reference evidence="4" key="2">
    <citation type="submission" date="2014-03" db="EMBL/GenBank/DDBJ databases">
        <authorList>
            <person name="Genoscope - CEA"/>
        </authorList>
    </citation>
    <scope>NUCLEOTIDE SEQUENCE</scope>
</reference>
<dbReference type="PANTHER" id="PTHR12394:SF11">
    <property type="entry name" value="FASCICULATION AND ELONGATION PROTEIN ZETA-2"/>
    <property type="match status" value="1"/>
</dbReference>
<dbReference type="Proteomes" id="UP000193380">
    <property type="component" value="Unassembled WGS sequence"/>
</dbReference>
<evidence type="ECO:0000256" key="2">
    <source>
        <dbReference type="ARBA" id="ARBA00022553"/>
    </source>
</evidence>
<organism evidence="4 5">
    <name type="scientific">Oncorhynchus mykiss</name>
    <name type="common">Rainbow trout</name>
    <name type="synonym">Salmo gairdneri</name>
    <dbReference type="NCBI Taxonomy" id="8022"/>
    <lineage>
        <taxon>Eukaryota</taxon>
        <taxon>Metazoa</taxon>
        <taxon>Chordata</taxon>
        <taxon>Craniata</taxon>
        <taxon>Vertebrata</taxon>
        <taxon>Euteleostomi</taxon>
        <taxon>Actinopterygii</taxon>
        <taxon>Neopterygii</taxon>
        <taxon>Teleostei</taxon>
        <taxon>Protacanthopterygii</taxon>
        <taxon>Salmoniformes</taxon>
        <taxon>Salmonidae</taxon>
        <taxon>Salmoninae</taxon>
        <taxon>Oncorhynchus</taxon>
    </lineage>
</organism>
<evidence type="ECO:0000256" key="3">
    <source>
        <dbReference type="ARBA" id="ARBA00023054"/>
    </source>
</evidence>
<accession>A0A060XUJ1</accession>
<dbReference type="PANTHER" id="PTHR12394">
    <property type="entry name" value="ZYGIN"/>
    <property type="match status" value="1"/>
</dbReference>
<dbReference type="EMBL" id="FR906079">
    <property type="protein sequence ID" value="CDQ82962.1"/>
    <property type="molecule type" value="Genomic_DNA"/>
</dbReference>
<reference evidence="4" key="1">
    <citation type="journal article" date="2014" name="Nat. Commun.">
        <title>The rainbow trout genome provides novel insights into evolution after whole-genome duplication in vertebrates.</title>
        <authorList>
            <person name="Berthelot C."/>
            <person name="Brunet F."/>
            <person name="Chalopin D."/>
            <person name="Juanchich A."/>
            <person name="Bernard M."/>
            <person name="Noel B."/>
            <person name="Bento P."/>
            <person name="Da Silva C."/>
            <person name="Labadie K."/>
            <person name="Alberti A."/>
            <person name="Aury J.M."/>
            <person name="Louis A."/>
            <person name="Dehais P."/>
            <person name="Bardou P."/>
            <person name="Montfort J."/>
            <person name="Klopp C."/>
            <person name="Cabau C."/>
            <person name="Gaspin C."/>
            <person name="Thorgaard G.H."/>
            <person name="Boussaha M."/>
            <person name="Quillet E."/>
            <person name="Guyomard R."/>
            <person name="Galiana D."/>
            <person name="Bobe J."/>
            <person name="Volff J.N."/>
            <person name="Genet C."/>
            <person name="Wincker P."/>
            <person name="Jaillon O."/>
            <person name="Roest Crollius H."/>
            <person name="Guiguen Y."/>
        </authorList>
    </citation>
    <scope>NUCLEOTIDE SEQUENCE [LARGE SCALE GENOMIC DNA]</scope>
</reference>
<keyword evidence="3" id="KW-0175">Coiled coil</keyword>
<gene>
    <name evidence="4" type="ORF">GSONMT00047106001</name>
</gene>